<dbReference type="EMBL" id="JBEPSB010000008">
    <property type="protein sequence ID" value="MET4561044.1"/>
    <property type="molecule type" value="Genomic_DNA"/>
</dbReference>
<evidence type="ECO:0000313" key="2">
    <source>
        <dbReference type="EMBL" id="MET4561044.1"/>
    </source>
</evidence>
<organism evidence="2 3">
    <name type="scientific">Lysinibacillus parviboronicapiens</name>
    <dbReference type="NCBI Taxonomy" id="436516"/>
    <lineage>
        <taxon>Bacteria</taxon>
        <taxon>Bacillati</taxon>
        <taxon>Bacillota</taxon>
        <taxon>Bacilli</taxon>
        <taxon>Bacillales</taxon>
        <taxon>Bacillaceae</taxon>
        <taxon>Lysinibacillus</taxon>
    </lineage>
</organism>
<feature type="domain" description="F5/8 type C" evidence="1">
    <location>
        <begin position="177"/>
        <end position="323"/>
    </location>
</feature>
<accession>A0ABV2PJD3</accession>
<protein>
    <recommendedName>
        <fullName evidence="1">F5/8 type C domain-containing protein</fullName>
    </recommendedName>
</protein>
<dbReference type="SUPFAM" id="SSF49785">
    <property type="entry name" value="Galactose-binding domain-like"/>
    <property type="match status" value="2"/>
</dbReference>
<evidence type="ECO:0000259" key="1">
    <source>
        <dbReference type="PROSITE" id="PS50022"/>
    </source>
</evidence>
<dbReference type="PROSITE" id="PS50022">
    <property type="entry name" value="FA58C_3"/>
    <property type="match status" value="1"/>
</dbReference>
<evidence type="ECO:0000313" key="3">
    <source>
        <dbReference type="Proteomes" id="UP001549363"/>
    </source>
</evidence>
<dbReference type="Gene3D" id="2.60.120.260">
    <property type="entry name" value="Galactose-binding domain-like"/>
    <property type="match status" value="2"/>
</dbReference>
<reference evidence="2 3" key="1">
    <citation type="submission" date="2024-06" db="EMBL/GenBank/DDBJ databases">
        <title>Sorghum-associated microbial communities from plants grown in Nebraska, USA.</title>
        <authorList>
            <person name="Schachtman D."/>
        </authorList>
    </citation>
    <scope>NUCLEOTIDE SEQUENCE [LARGE SCALE GENOMIC DNA]</scope>
    <source>
        <strain evidence="2 3">736</strain>
    </source>
</reference>
<sequence>MTETSYSHELGSGNRVGKITITTNARLNEANKLDNWIDGTQSGSTPYIVTGSLVVGTYLTFDFKKPVVVDEALLLANGQNSFGTWKWQGSSNNSVWVDIGSNFDFKGSSTKTQKMTSLNGNIREYRYYRLICVIPSTSGLNYMYQFEFKVKNGYLNKTLILNNGEYKKFNEEVPAISDNVNAIPIMTSDTAPKGVASSSGFRSGFPPYHAFDNNSATMWRLDALPTNGNSWIMYEFEKPKIVEKIEFGSFNLSGGNHGVKNFEFSGSNDGVDFTILHSGVHPNNANLIGYSFSNSTQYKMYRLSVISSYTSYTAVTTLNMYEKKADKIHPYWSTVSTTLPTSTKFQSEGMDNLSPLLDRTVTELESMSMTDKSEILNEGEVGKVFSKTIDLKKYIDIRSIKVEVK</sequence>
<dbReference type="Pfam" id="PF00754">
    <property type="entry name" value="F5_F8_type_C"/>
    <property type="match status" value="1"/>
</dbReference>
<gene>
    <name evidence="2" type="ORF">ABIA69_002189</name>
</gene>
<dbReference type="InterPro" id="IPR000421">
    <property type="entry name" value="FA58C"/>
</dbReference>
<proteinExistence type="predicted"/>
<dbReference type="InterPro" id="IPR008979">
    <property type="entry name" value="Galactose-bd-like_sf"/>
</dbReference>
<dbReference type="Proteomes" id="UP001549363">
    <property type="component" value="Unassembled WGS sequence"/>
</dbReference>
<dbReference type="RefSeq" id="WP_354471806.1">
    <property type="nucleotide sequence ID" value="NZ_JBEPSB010000008.1"/>
</dbReference>
<keyword evidence="3" id="KW-1185">Reference proteome</keyword>
<name>A0ABV2PJD3_9BACI</name>
<comment type="caution">
    <text evidence="2">The sequence shown here is derived from an EMBL/GenBank/DDBJ whole genome shotgun (WGS) entry which is preliminary data.</text>
</comment>